<evidence type="ECO:0000256" key="1">
    <source>
        <dbReference type="SAM" id="MobiDB-lite"/>
    </source>
</evidence>
<dbReference type="OrthoDB" id="433738at2759"/>
<reference evidence="2" key="1">
    <citation type="journal article" date="2014" name="Genome Announc.">
        <title>Draft genome sequence of Rhodosporidium toruloides CECT1137, an oleaginous yeast of biotechnological interest.</title>
        <authorList>
            <person name="Morin N."/>
            <person name="Calcas X."/>
            <person name="Devillers H."/>
            <person name="Durrens P."/>
            <person name="Sherman D.J."/>
            <person name="Nicaud J.-M."/>
            <person name="Neuveglise C."/>
        </authorList>
    </citation>
    <scope>NUCLEOTIDE SEQUENCE</scope>
    <source>
        <strain evidence="2">CECT1137</strain>
    </source>
</reference>
<protein>
    <submittedName>
        <fullName evidence="2">RHTO0S04e03862g1_1</fullName>
    </submittedName>
</protein>
<evidence type="ECO:0000313" key="2">
    <source>
        <dbReference type="EMBL" id="CDR39317.1"/>
    </source>
</evidence>
<feature type="region of interest" description="Disordered" evidence="1">
    <location>
        <begin position="182"/>
        <end position="263"/>
    </location>
</feature>
<feature type="compositionally biased region" description="Basic and acidic residues" evidence="1">
    <location>
        <begin position="254"/>
        <end position="263"/>
    </location>
</feature>
<feature type="compositionally biased region" description="Low complexity" evidence="1">
    <location>
        <begin position="213"/>
        <end position="227"/>
    </location>
</feature>
<dbReference type="EMBL" id="LK052939">
    <property type="protein sequence ID" value="CDR39317.1"/>
    <property type="molecule type" value="Genomic_DNA"/>
</dbReference>
<dbReference type="AlphaFoldDB" id="A0A061ANX8"/>
<proteinExistence type="predicted"/>
<dbReference type="InterPro" id="IPR050754">
    <property type="entry name" value="FKBP4/5/8-like"/>
</dbReference>
<gene>
    <name evidence="2" type="ORF">RHTO0S_04e03862g</name>
</gene>
<sequence>MPQWTREQVDAQIDKALKTRLEGNEAFKTGDMTLALRKYHEVLFSLKGLDGQLTSVYGPSQAPAPITEVTDEEVEAIASTKPVDDPDSKQAAVKSALLNTYLNSAAVYIKQERWQRALDAATAAKKYDEDNAKALFREGQARIGLGEINTGKRILEDLQVKNGPDAAITAALQKLAADEKKREEAKNAQFRGMFNRKNGSEQSSKEKPAEGKAATAEASGPAAGETATLEEEEEEEGDDVKDDSSREGAATESSKVEEPSTVA</sequence>
<dbReference type="PANTHER" id="PTHR46512">
    <property type="entry name" value="PEPTIDYLPROLYL ISOMERASE"/>
    <property type="match status" value="1"/>
</dbReference>
<dbReference type="InterPro" id="IPR011990">
    <property type="entry name" value="TPR-like_helical_dom_sf"/>
</dbReference>
<dbReference type="Gene3D" id="1.25.40.10">
    <property type="entry name" value="Tetratricopeptide repeat domain"/>
    <property type="match status" value="1"/>
</dbReference>
<accession>A0A061ANX8</accession>
<name>A0A061ANX8_RHOTO</name>
<feature type="compositionally biased region" description="Acidic residues" evidence="1">
    <location>
        <begin position="228"/>
        <end position="241"/>
    </location>
</feature>
<dbReference type="SUPFAM" id="SSF48452">
    <property type="entry name" value="TPR-like"/>
    <property type="match status" value="1"/>
</dbReference>
<organism evidence="2">
    <name type="scientific">Rhodotorula toruloides</name>
    <name type="common">Yeast</name>
    <name type="synonym">Rhodosporidium toruloides</name>
    <dbReference type="NCBI Taxonomy" id="5286"/>
    <lineage>
        <taxon>Eukaryota</taxon>
        <taxon>Fungi</taxon>
        <taxon>Dikarya</taxon>
        <taxon>Basidiomycota</taxon>
        <taxon>Pucciniomycotina</taxon>
        <taxon>Microbotryomycetes</taxon>
        <taxon>Sporidiobolales</taxon>
        <taxon>Sporidiobolaceae</taxon>
        <taxon>Rhodotorula</taxon>
    </lineage>
</organism>